<proteinExistence type="predicted"/>
<sequence>MITVILMPNFFSFEKHLDDDKDLNILYHHHLSTLLRYPSILHHHRCTLQENWENRTTEIVSKRIETERCLNISRKEMYTKCGKHCDSVRLNK</sequence>
<gene>
    <name evidence="1" type="ORF">VNO77_44541</name>
</gene>
<name>A0AAN9JZ55_CANGL</name>
<protein>
    <submittedName>
        <fullName evidence="1">Uncharacterized protein</fullName>
    </submittedName>
</protein>
<dbReference type="EMBL" id="JAYMYQ010000011">
    <property type="protein sequence ID" value="KAK7306592.1"/>
    <property type="molecule type" value="Genomic_DNA"/>
</dbReference>
<dbReference type="Proteomes" id="UP001367508">
    <property type="component" value="Unassembled WGS sequence"/>
</dbReference>
<comment type="caution">
    <text evidence="1">The sequence shown here is derived from an EMBL/GenBank/DDBJ whole genome shotgun (WGS) entry which is preliminary data.</text>
</comment>
<dbReference type="AlphaFoldDB" id="A0AAN9JZ55"/>
<evidence type="ECO:0000313" key="2">
    <source>
        <dbReference type="Proteomes" id="UP001367508"/>
    </source>
</evidence>
<accession>A0AAN9JZ55</accession>
<evidence type="ECO:0000313" key="1">
    <source>
        <dbReference type="EMBL" id="KAK7306592.1"/>
    </source>
</evidence>
<reference evidence="1 2" key="1">
    <citation type="submission" date="2024-01" db="EMBL/GenBank/DDBJ databases">
        <title>The genomes of 5 underutilized Papilionoideae crops provide insights into root nodulation and disease resistanc.</title>
        <authorList>
            <person name="Jiang F."/>
        </authorList>
    </citation>
    <scope>NUCLEOTIDE SEQUENCE [LARGE SCALE GENOMIC DNA]</scope>
    <source>
        <strain evidence="1">LVBAO_FW01</strain>
        <tissue evidence="1">Leaves</tissue>
    </source>
</reference>
<keyword evidence="2" id="KW-1185">Reference proteome</keyword>
<organism evidence="1 2">
    <name type="scientific">Canavalia gladiata</name>
    <name type="common">Sword bean</name>
    <name type="synonym">Dolichos gladiatus</name>
    <dbReference type="NCBI Taxonomy" id="3824"/>
    <lineage>
        <taxon>Eukaryota</taxon>
        <taxon>Viridiplantae</taxon>
        <taxon>Streptophyta</taxon>
        <taxon>Embryophyta</taxon>
        <taxon>Tracheophyta</taxon>
        <taxon>Spermatophyta</taxon>
        <taxon>Magnoliopsida</taxon>
        <taxon>eudicotyledons</taxon>
        <taxon>Gunneridae</taxon>
        <taxon>Pentapetalae</taxon>
        <taxon>rosids</taxon>
        <taxon>fabids</taxon>
        <taxon>Fabales</taxon>
        <taxon>Fabaceae</taxon>
        <taxon>Papilionoideae</taxon>
        <taxon>50 kb inversion clade</taxon>
        <taxon>NPAAA clade</taxon>
        <taxon>indigoferoid/millettioid clade</taxon>
        <taxon>Phaseoleae</taxon>
        <taxon>Canavalia</taxon>
    </lineage>
</organism>